<feature type="compositionally biased region" description="Basic residues" evidence="1">
    <location>
        <begin position="1707"/>
        <end position="1718"/>
    </location>
</feature>
<feature type="region of interest" description="Disordered" evidence="1">
    <location>
        <begin position="2248"/>
        <end position="2371"/>
    </location>
</feature>
<feature type="region of interest" description="Disordered" evidence="1">
    <location>
        <begin position="1471"/>
        <end position="1817"/>
    </location>
</feature>
<feature type="compositionally biased region" description="Basic residues" evidence="1">
    <location>
        <begin position="2358"/>
        <end position="2369"/>
    </location>
</feature>
<feature type="region of interest" description="Disordered" evidence="1">
    <location>
        <begin position="3206"/>
        <end position="3311"/>
    </location>
</feature>
<feature type="compositionally biased region" description="Basic and acidic residues" evidence="1">
    <location>
        <begin position="1916"/>
        <end position="1936"/>
    </location>
</feature>
<feature type="compositionally biased region" description="Basic residues" evidence="1">
    <location>
        <begin position="1204"/>
        <end position="1215"/>
    </location>
</feature>
<feature type="compositionally biased region" description="Acidic residues" evidence="1">
    <location>
        <begin position="364"/>
        <end position="377"/>
    </location>
</feature>
<feature type="compositionally biased region" description="Basic residues" evidence="1">
    <location>
        <begin position="2096"/>
        <end position="2107"/>
    </location>
</feature>
<feature type="compositionally biased region" description="Polar residues" evidence="1">
    <location>
        <begin position="2638"/>
        <end position="2650"/>
    </location>
</feature>
<protein>
    <submittedName>
        <fullName evidence="2">Uncharacterized protein</fullName>
    </submittedName>
</protein>
<feature type="region of interest" description="Disordered" evidence="1">
    <location>
        <begin position="2755"/>
        <end position="2973"/>
    </location>
</feature>
<feature type="compositionally biased region" description="Low complexity" evidence="1">
    <location>
        <begin position="451"/>
        <end position="468"/>
    </location>
</feature>
<feature type="compositionally biased region" description="Low complexity" evidence="1">
    <location>
        <begin position="2438"/>
        <end position="2448"/>
    </location>
</feature>
<feature type="region of interest" description="Disordered" evidence="1">
    <location>
        <begin position="2668"/>
        <end position="2702"/>
    </location>
</feature>
<feature type="region of interest" description="Disordered" evidence="1">
    <location>
        <begin position="222"/>
        <end position="245"/>
    </location>
</feature>
<feature type="compositionally biased region" description="Polar residues" evidence="1">
    <location>
        <begin position="1961"/>
        <end position="1974"/>
    </location>
</feature>
<feature type="compositionally biased region" description="Basic and acidic residues" evidence="1">
    <location>
        <begin position="2766"/>
        <end position="2776"/>
    </location>
</feature>
<feature type="compositionally biased region" description="Basic and acidic residues" evidence="1">
    <location>
        <begin position="330"/>
        <end position="339"/>
    </location>
</feature>
<feature type="compositionally biased region" description="Basic and acidic residues" evidence="1">
    <location>
        <begin position="2556"/>
        <end position="2565"/>
    </location>
</feature>
<feature type="non-terminal residue" evidence="2">
    <location>
        <position position="3365"/>
    </location>
</feature>
<feature type="compositionally biased region" description="Polar residues" evidence="1">
    <location>
        <begin position="598"/>
        <end position="607"/>
    </location>
</feature>
<feature type="region of interest" description="Disordered" evidence="1">
    <location>
        <begin position="2399"/>
        <end position="2453"/>
    </location>
</feature>
<dbReference type="Proteomes" id="UP001174934">
    <property type="component" value="Unassembled WGS sequence"/>
</dbReference>
<feature type="region of interest" description="Disordered" evidence="1">
    <location>
        <begin position="1909"/>
        <end position="2122"/>
    </location>
</feature>
<feature type="compositionally biased region" description="Low complexity" evidence="1">
    <location>
        <begin position="1731"/>
        <end position="1749"/>
    </location>
</feature>
<feature type="compositionally biased region" description="Polar residues" evidence="1">
    <location>
        <begin position="754"/>
        <end position="768"/>
    </location>
</feature>
<feature type="compositionally biased region" description="Basic residues" evidence="1">
    <location>
        <begin position="384"/>
        <end position="395"/>
    </location>
</feature>
<feature type="compositionally biased region" description="Basic residues" evidence="1">
    <location>
        <begin position="473"/>
        <end position="482"/>
    </location>
</feature>
<reference evidence="2" key="1">
    <citation type="submission" date="2023-06" db="EMBL/GenBank/DDBJ databases">
        <title>Genome-scale phylogeny and comparative genomics of the fungal order Sordariales.</title>
        <authorList>
            <consortium name="Lawrence Berkeley National Laboratory"/>
            <person name="Hensen N."/>
            <person name="Bonometti L."/>
            <person name="Westerberg I."/>
            <person name="Brannstrom I.O."/>
            <person name="Guillou S."/>
            <person name="Cros-Aarteil S."/>
            <person name="Calhoun S."/>
            <person name="Haridas S."/>
            <person name="Kuo A."/>
            <person name="Mondo S."/>
            <person name="Pangilinan J."/>
            <person name="Riley R."/>
            <person name="LaButti K."/>
            <person name="Andreopoulos B."/>
            <person name="Lipzen A."/>
            <person name="Chen C."/>
            <person name="Yanf M."/>
            <person name="Daum C."/>
            <person name="Ng V."/>
            <person name="Clum A."/>
            <person name="Steindorff A."/>
            <person name="Ohm R."/>
            <person name="Martin F."/>
            <person name="Silar P."/>
            <person name="Natvig D."/>
            <person name="Lalanne C."/>
            <person name="Gautier V."/>
            <person name="Ament-velasquez S.L."/>
            <person name="Kruys A."/>
            <person name="Hutchinson M.I."/>
            <person name="Powell A.J."/>
            <person name="Barry K."/>
            <person name="Miller A.N."/>
            <person name="Grigoriev I.V."/>
            <person name="Debuchy R."/>
            <person name="Gladieux P."/>
            <person name="Thoren M.H."/>
            <person name="Johannesson H."/>
        </authorList>
    </citation>
    <scope>NUCLEOTIDE SEQUENCE</scope>
    <source>
        <strain evidence="2">SMH3391-2</strain>
    </source>
</reference>
<feature type="compositionally biased region" description="Basic residues" evidence="1">
    <location>
        <begin position="1778"/>
        <end position="1789"/>
    </location>
</feature>
<gene>
    <name evidence="2" type="ORF">B0T17DRAFT_537653</name>
</gene>
<name>A0AA40BYK8_9PEZI</name>
<proteinExistence type="predicted"/>
<feature type="compositionally biased region" description="Basic residues" evidence="1">
    <location>
        <begin position="24"/>
        <end position="35"/>
    </location>
</feature>
<feature type="compositionally biased region" description="Basic and acidic residues" evidence="1">
    <location>
        <begin position="2827"/>
        <end position="2840"/>
    </location>
</feature>
<feature type="compositionally biased region" description="Low complexity" evidence="1">
    <location>
        <begin position="3333"/>
        <end position="3344"/>
    </location>
</feature>
<evidence type="ECO:0000256" key="1">
    <source>
        <dbReference type="SAM" id="MobiDB-lite"/>
    </source>
</evidence>
<feature type="compositionally biased region" description="Basic and acidic residues" evidence="1">
    <location>
        <begin position="3292"/>
        <end position="3307"/>
    </location>
</feature>
<feature type="compositionally biased region" description="Basic and acidic residues" evidence="1">
    <location>
        <begin position="2867"/>
        <end position="2879"/>
    </location>
</feature>
<organism evidence="2 3">
    <name type="scientific">Bombardia bombarda</name>
    <dbReference type="NCBI Taxonomy" id="252184"/>
    <lineage>
        <taxon>Eukaryota</taxon>
        <taxon>Fungi</taxon>
        <taxon>Dikarya</taxon>
        <taxon>Ascomycota</taxon>
        <taxon>Pezizomycotina</taxon>
        <taxon>Sordariomycetes</taxon>
        <taxon>Sordariomycetidae</taxon>
        <taxon>Sordariales</taxon>
        <taxon>Lasiosphaeriaceae</taxon>
        <taxon>Bombardia</taxon>
    </lineage>
</organism>
<feature type="compositionally biased region" description="Basic residues" evidence="1">
    <location>
        <begin position="966"/>
        <end position="977"/>
    </location>
</feature>
<feature type="compositionally biased region" description="Acidic residues" evidence="1">
    <location>
        <begin position="1265"/>
        <end position="1274"/>
    </location>
</feature>
<feature type="region of interest" description="Disordered" evidence="1">
    <location>
        <begin position="921"/>
        <end position="1034"/>
    </location>
</feature>
<feature type="compositionally biased region" description="Polar residues" evidence="1">
    <location>
        <begin position="1537"/>
        <end position="1546"/>
    </location>
</feature>
<feature type="compositionally biased region" description="Low complexity" evidence="1">
    <location>
        <begin position="1161"/>
        <end position="1173"/>
    </location>
</feature>
<feature type="compositionally biased region" description="Low complexity" evidence="1">
    <location>
        <begin position="3171"/>
        <end position="3180"/>
    </location>
</feature>
<feature type="compositionally biased region" description="Polar residues" evidence="1">
    <location>
        <begin position="263"/>
        <end position="276"/>
    </location>
</feature>
<feature type="compositionally biased region" description="Low complexity" evidence="1">
    <location>
        <begin position="1497"/>
        <end position="1511"/>
    </location>
</feature>
<feature type="compositionally biased region" description="Basic and acidic residues" evidence="1">
    <location>
        <begin position="1992"/>
        <end position="2007"/>
    </location>
</feature>
<feature type="region of interest" description="Disordered" evidence="1">
    <location>
        <begin position="2538"/>
        <end position="2651"/>
    </location>
</feature>
<feature type="region of interest" description="Disordered" evidence="1">
    <location>
        <begin position="1"/>
        <end position="62"/>
    </location>
</feature>
<evidence type="ECO:0000313" key="2">
    <source>
        <dbReference type="EMBL" id="KAK0618350.1"/>
    </source>
</evidence>
<feature type="compositionally biased region" description="Polar residues" evidence="1">
    <location>
        <begin position="3212"/>
        <end position="3222"/>
    </location>
</feature>
<feature type="compositionally biased region" description="Basic and acidic residues" evidence="1">
    <location>
        <begin position="3098"/>
        <end position="3107"/>
    </location>
</feature>
<feature type="region of interest" description="Disordered" evidence="1">
    <location>
        <begin position="666"/>
        <end position="850"/>
    </location>
</feature>
<accession>A0AA40BYK8</accession>
<feature type="compositionally biased region" description="Basic residues" evidence="1">
    <location>
        <begin position="2023"/>
        <end position="2033"/>
    </location>
</feature>
<feature type="compositionally biased region" description="Acidic residues" evidence="1">
    <location>
        <begin position="116"/>
        <end position="125"/>
    </location>
</feature>
<feature type="region of interest" description="Disordered" evidence="1">
    <location>
        <begin position="1418"/>
        <end position="1446"/>
    </location>
</feature>
<feature type="compositionally biased region" description="Polar residues" evidence="1">
    <location>
        <begin position="1343"/>
        <end position="1352"/>
    </location>
</feature>
<feature type="compositionally biased region" description="Polar residues" evidence="1">
    <location>
        <begin position="343"/>
        <end position="356"/>
    </location>
</feature>
<feature type="region of interest" description="Disordered" evidence="1">
    <location>
        <begin position="1052"/>
        <end position="1356"/>
    </location>
</feature>
<feature type="compositionally biased region" description="Basic residues" evidence="1">
    <location>
        <begin position="1946"/>
        <end position="1958"/>
    </location>
</feature>
<feature type="compositionally biased region" description="Basic and acidic residues" evidence="1">
    <location>
        <begin position="2682"/>
        <end position="2702"/>
    </location>
</feature>
<feature type="compositionally biased region" description="Basic and acidic residues" evidence="1">
    <location>
        <begin position="2787"/>
        <end position="2798"/>
    </location>
</feature>
<sequence length="3365" mass="360957">MPSHIDKDAGDSPADQDASPYSIRKAKKDKKKKKVAASTTTAKSESEPWPLGSPELAALDDAPFATREIERLMKQLSTVEEESEPVESSEPLRVAVTPLSGTQSFIAPESEAVASIEEEDGDGDVEDHVYSLKRGKKEKKKRRKGVTMDEPWPRGETSTADELIDTPIEGILETQPEPRDYPADDILAEDKELAGLAGELAESADSIVEQLPSEPEVLHEAEIPKESVPTLPTGDSLEEKQDVLSEQSLAQDANVVEGDKAVTITTPDNNQESSIPETPKDTAVPPETLEVPRSFSPDHIDTLASVQKDTETATEPTSAQDADILMSDTMSKDKGKEIDDTAWISQGPDNTTSEAQILSREPESAQDQEADSSELADSEVLPAKKSKKNKKKKRGSIAQESTPQDSTQDSAPQDSAPQDSMPEPVQVSEPIPEESVEPPVESVIELHDTSATKQESAEAAAASDSLSEVIPKKMSKKERRKTKLEAQESSGLDSPLLDMDDKLAADPLPESDVTAVTDLLSAAPEPTPITPVDELEQLSKPLYNESSRDNGSEPTPTPTPLPAPELEVEESPLVSKKSKKSKKKKGAKQSDSQSASGTATPVISEVSTPAVEQPSFVEELATVEEPKPVVEEPVARKLVIQEPVIEEPVIEELVVEKSIVEEPIVAEQPGTTTKELDLSSEQLSTPTEQATVVDRSAEIQEPMVPELGELLQTTQPDVVSSENPEPETTPTIPTKRSKKEKKRKGSKLPDSELASGSQTPVAESSTFTDMEPTGSPIEEGPSSQILSDSVTEDIQIEDQPVQQDAPPEDSSDLPTKKKSKKGKNKNQKESKTADSEPVVQEPVTSVEPVVDGPITLEPVVDEPVSVEPVVDEVATVEPALDGLSSLEPAVDEPTTVEPILDEQATVETIVDEPVTVEPIVHEPLSSVEPEIGAAEPLTPTELADSSALATEVPETHLEASLDPPTKKSKKKSKKKGSKVTTPEVASVAQSPAAGNSAELEIDLPPQSTLDTTTNVEPIIDVPEDTKQEAQLDPEPAALIPVVDESSHMVVEEPGINIEPEIEAPPHAPLDSATSEEIASFISEELQVEESSEHLAKKSKKSSKKDKKRKGSQLAESGPTSGTATPALEDQSSSVAREVESPLQIVAEPVTFEEPSSTVINTETPAVEEPVPEAILEDPVEASVREMLQEEPQPEPETTSALPVKKSKKDKKRKGSKLAESEPASGTVTPAVEEQSVSIPHGLQYQEQRGIDASDLPEPTIGLADEVSDLVEDIQQDTPSEETSNISSKKSKKAKKRKGSKATDSEPASGTLTPVQQEPAIPEILEAPPTVEEPLSEILDAIDNAQQSISRPGSPSAHVLEHVPAIEDNSVQGLVDKPQVAHEEIITENLDLSSGIMEAPRSIQEAVAGIPEQVEISSPDARDVANLSSSNEAEPSLPEDIINDLPSDVIAGPSEEIIARLPEPSTLIIDEAQPPTSEFEGLQEPSNPEDQDRSSSSQTPQQKEPETQPEYPLDMPVKKSKKDKKNKKNKGSKIAESESASGSQTPVTEELITTVLPEADVSSLTGITEPEIGQIERAIDLTDEPAPIGEVSKEEQLEDLPAPPTKKSKKDKKRKGSKAPESEPASGTMTPAIEEPATSALPEIEAALPVEPTSPVEVALPAEDAPLIDAVQPEQIERGTDLTEEPVPISEIKEPEEQPEETWAIPAKKSKKDKKRKGSKIPESEPTSGTMTPATEEPAASAPESELSLPVDPSFIPVSTPSDTRNDEQIDDALVVPAKKSKKDKKRKGKQQAGSEPTSGTLTPTLEESTALEAEPIVPEAELTALEVAPVTRKVESVVPEAEPAAPEVEPTVREVEPASEVEVVVPEVQSAAPDVEPTSLEVAPIAQPAASDAEPATLEVEPVVTKLETSAPMVHIEPEAVFKEEPGTIEEPKDMQPDDAWALPTKKSKKGKKDKKGKGSQQVESEPASGTMTPIQPPEDIVAETSALDPEPSEKTGDRGLDSEVIRSEQLAETEDTWSAPAKKSKKEKRKSKAASTETALEDSPPSAEAEIVEVPEITEASVEKNIETISEPVQEASQATPEEAEAVDEWAAPSKKTKKGKKKGKKSASAPDSGSATPKIVAPEDDAPAIEAIISDSPGVESLVIEAPAIESVAIKAPIAEAVVEAPMVEVEAIIAEDVFESPVAETIVETLVVETPAVEAAIAEDPVETPIAKTVAEIPAVETPVVETPVAEATIAEAVVETPAVETPANHDIAPEDSPIAPLTDEPTDFDVGRDLLVSESTPMDAGFPEISTKRSKKDKKKKGKKSESVSPSGLESSTDREVATTPEIVPDFDTTARTAPVNLPIDDGLSGSNSKKSKKDKKKRKGLAMAFEDEVPISSASENALVDDKLSEIISRENVQERQVPDEVPGGQFDELTKSVNPQGLDDVDGIKPKSTSPAQTPAAEAETEKVEFHPAILDALGKSPSDRTLERTAAATLPMTIGLGLITSPPVLYPQGAPSPKLLTALDTPLPGLDDEEGNRLDAFDTFRNLDSVSKPEYAEKEGHVDLTPAQERSHVSHDPPFDYTSGRKRAKIKELDPTELPEPVISARDIAASFMESQGHKHTDEEGVQDPIQPEAKLSVQDPMEPLSVEPVETSSRESAPTLTKISKRESIKIAAAYLDGQPVSSVKEAGAQSKDIAQDHQDIKLAKEEASEPSARELAAEFLERPLERSRSDAKGKGKMADKSDDIAAAAAAGALVGGVASLAAKFGGVKKNKGGKPKKIIDKRSVREDDMFDDPSLWEGADRRPLEEGSRMEVNQDDFWNVPEGDVNMDEDNGEQVPISEDKGVEMEIKIEEQEMEQMEQEQEKPATRSVVMQEEEVDDKIAARSVVMHEQEVEDVGSMDLDKPLQRDGPSQMTSLGRQDSETIPKSVRQARRHSRSPASPSRRQEAREWSKSPSPVRRVFSFPDDIADEEAFSTRAPEKEDDNKMVPLQTAMDQAFRAIPRVSSVSDFKRSHASLPPVQEEVSDEEPAKGYTTKRDSRHRATTPEPNRDSGFVSDSPHISRRFQESEGLRDSGVHLRDWPEGTPQQRDSHRFESQAPRTPRSSITSIGEDTHGDDKERRFRRSPLRSPMRSPDKLDRLGPDTPRLREPSPPPRTPEPEKLTIKKRATVGPVHQKHQQESGGASLVPAAAAAAVVASVTPVTRAIAPVTPATVPVSVAAHRSVSESQQQHQSRLSPRLPTDPAPRRSASNTSISRLRTPEPLGLRPDSPGSAGSAGSLRSYTGTPPLRRVDKRVSGDLRSVSRSQRDLAAKAKEEEGERSAATAAGIAVAAAGAAALGSLGAAELASTSSSSSRAAHNITPVANEGRVRAKDMTDVY</sequence>
<feature type="compositionally biased region" description="Basic and acidic residues" evidence="1">
    <location>
        <begin position="3354"/>
        <end position="3365"/>
    </location>
</feature>
<feature type="region of interest" description="Disordered" evidence="1">
    <location>
        <begin position="2994"/>
        <end position="3180"/>
    </location>
</feature>
<feature type="compositionally biased region" description="Polar residues" evidence="1">
    <location>
        <begin position="1791"/>
        <end position="1807"/>
    </location>
</feature>
<feature type="region of interest" description="Disordered" evidence="1">
    <location>
        <begin position="2708"/>
        <end position="2727"/>
    </location>
</feature>
<feature type="compositionally biased region" description="Low complexity" evidence="1">
    <location>
        <begin position="2108"/>
        <end position="2117"/>
    </location>
</feature>
<feature type="compositionally biased region" description="Polar residues" evidence="1">
    <location>
        <begin position="3085"/>
        <end position="3097"/>
    </location>
</feature>
<feature type="compositionally biased region" description="Polar residues" evidence="1">
    <location>
        <begin position="1275"/>
        <end position="1285"/>
    </location>
</feature>
<feature type="compositionally biased region" description="Polar residues" evidence="1">
    <location>
        <begin position="669"/>
        <end position="690"/>
    </location>
</feature>
<feature type="compositionally biased region" description="Polar residues" evidence="1">
    <location>
        <begin position="1113"/>
        <end position="1134"/>
    </location>
</feature>
<keyword evidence="3" id="KW-1185">Reference proteome</keyword>
<feature type="region of interest" description="Disordered" evidence="1">
    <location>
        <begin position="76"/>
        <end position="182"/>
    </location>
</feature>
<feature type="compositionally biased region" description="Polar residues" evidence="1">
    <location>
        <begin position="2897"/>
        <end position="2912"/>
    </location>
</feature>
<feature type="compositionally biased region" description="Basic residues" evidence="1">
    <location>
        <begin position="1288"/>
        <end position="1299"/>
    </location>
</feature>
<feature type="compositionally biased region" description="Basic residues" evidence="1">
    <location>
        <begin position="576"/>
        <end position="587"/>
    </location>
</feature>
<feature type="compositionally biased region" description="Basic residues" evidence="1">
    <location>
        <begin position="816"/>
        <end position="825"/>
    </location>
</feature>
<feature type="compositionally biased region" description="Basic residues" evidence="1">
    <location>
        <begin position="735"/>
        <end position="746"/>
    </location>
</feature>
<feature type="compositionally biased region" description="Polar residues" evidence="1">
    <location>
        <begin position="398"/>
        <end position="418"/>
    </location>
</feature>
<feature type="compositionally biased region" description="Basic and acidic residues" evidence="1">
    <location>
        <begin position="2399"/>
        <end position="2408"/>
    </location>
</feature>
<feature type="compositionally biased region" description="Basic residues" evidence="1">
    <location>
        <begin position="2296"/>
        <end position="2307"/>
    </location>
</feature>
<feature type="region of interest" description="Disordered" evidence="1">
    <location>
        <begin position="262"/>
        <end position="612"/>
    </location>
</feature>
<feature type="compositionally biased region" description="Basic residues" evidence="1">
    <location>
        <begin position="1605"/>
        <end position="1616"/>
    </location>
</feature>
<feature type="compositionally biased region" description="Low complexity" evidence="1">
    <location>
        <begin position="1317"/>
        <end position="1328"/>
    </location>
</feature>
<feature type="compositionally biased region" description="Basic and acidic residues" evidence="1">
    <location>
        <begin position="1"/>
        <end position="10"/>
    </location>
</feature>
<feature type="compositionally biased region" description="Polar residues" evidence="1">
    <location>
        <begin position="1005"/>
        <end position="1015"/>
    </location>
</feature>
<evidence type="ECO:0000313" key="3">
    <source>
        <dbReference type="Proteomes" id="UP001174934"/>
    </source>
</evidence>
<feature type="compositionally biased region" description="Basic residues" evidence="1">
    <location>
        <begin position="1517"/>
        <end position="1530"/>
    </location>
</feature>
<dbReference type="EMBL" id="JAULSR010000005">
    <property type="protein sequence ID" value="KAK0618350.1"/>
    <property type="molecule type" value="Genomic_DNA"/>
</dbReference>
<feature type="region of interest" description="Disordered" evidence="1">
    <location>
        <begin position="3333"/>
        <end position="3365"/>
    </location>
</feature>
<feature type="compositionally biased region" description="Basic residues" evidence="1">
    <location>
        <begin position="2755"/>
        <end position="2765"/>
    </location>
</feature>
<feature type="compositionally biased region" description="Basic residues" evidence="1">
    <location>
        <begin position="1096"/>
        <end position="1110"/>
    </location>
</feature>
<feature type="compositionally biased region" description="Polar residues" evidence="1">
    <location>
        <begin position="711"/>
        <end position="723"/>
    </location>
</feature>
<feature type="compositionally biased region" description="Basic and acidic residues" evidence="1">
    <location>
        <begin position="3120"/>
        <end position="3136"/>
    </location>
</feature>
<feature type="compositionally biased region" description="Basic and acidic residues" evidence="1">
    <location>
        <begin position="3051"/>
        <end position="3069"/>
    </location>
</feature>
<comment type="caution">
    <text evidence="2">The sequence shown here is derived from an EMBL/GenBank/DDBJ whole genome shotgun (WGS) entry which is preliminary data.</text>
</comment>
<feature type="compositionally biased region" description="Polar residues" evidence="1">
    <location>
        <begin position="1305"/>
        <end position="1315"/>
    </location>
</feature>
<feature type="compositionally biased region" description="Basic residues" evidence="1">
    <location>
        <begin position="131"/>
        <end position="145"/>
    </location>
</feature>